<dbReference type="Pfam" id="PF03861">
    <property type="entry name" value="ANTAR"/>
    <property type="match status" value="1"/>
</dbReference>
<sequence>MLNPLSIVVAAQDRGAEIVEALAPLAPHRTLEQVNAAELAPFLRKSRVDLVVADLPSPSAQRLDDLTTTAEQSATVVLTKSLDPQLARMGTAVMGFCDHPAQLPLQVTTALLRFEQLRDLRQQLEASQQALRERKTIDRAKGIIMQAKGLDEGEAYKLLRQSAMQQGRRVADVAAAIVTASELLS</sequence>
<evidence type="ECO:0000313" key="2">
    <source>
        <dbReference type="EMBL" id="MQY44185.1"/>
    </source>
</evidence>
<dbReference type="SUPFAM" id="SSF52172">
    <property type="entry name" value="CheY-like"/>
    <property type="match status" value="1"/>
</dbReference>
<dbReference type="RefSeq" id="WP_153549082.1">
    <property type="nucleotide sequence ID" value="NZ_WIXK01000012.1"/>
</dbReference>
<dbReference type="PIRSF" id="PIRSF036382">
    <property type="entry name" value="RR_antiterm"/>
    <property type="match status" value="1"/>
</dbReference>
<gene>
    <name evidence="2" type="ORF">GG681_16180</name>
</gene>
<keyword evidence="3" id="KW-1185">Reference proteome</keyword>
<dbReference type="GO" id="GO:0003723">
    <property type="term" value="F:RNA binding"/>
    <property type="evidence" value="ECO:0007669"/>
    <property type="project" value="InterPro"/>
</dbReference>
<evidence type="ECO:0000259" key="1">
    <source>
        <dbReference type="PROSITE" id="PS50921"/>
    </source>
</evidence>
<dbReference type="Proteomes" id="UP000436694">
    <property type="component" value="Unassembled WGS sequence"/>
</dbReference>
<dbReference type="SMART" id="SM01012">
    <property type="entry name" value="ANTAR"/>
    <property type="match status" value="1"/>
</dbReference>
<evidence type="ECO:0000313" key="3">
    <source>
        <dbReference type="Proteomes" id="UP000436694"/>
    </source>
</evidence>
<reference evidence="2 3" key="1">
    <citation type="submission" date="2019-10" db="EMBL/GenBank/DDBJ databases">
        <title>Epibacterium sp. nov., isolated from seawater.</title>
        <authorList>
            <person name="Zhang X."/>
            <person name="Li N."/>
        </authorList>
    </citation>
    <scope>NUCLEOTIDE SEQUENCE [LARGE SCALE GENOMIC DNA]</scope>
    <source>
        <strain evidence="2 3">SM1969</strain>
    </source>
</reference>
<accession>A0A844ANI6</accession>
<dbReference type="Gene3D" id="1.10.10.10">
    <property type="entry name" value="Winged helix-like DNA-binding domain superfamily/Winged helix DNA-binding domain"/>
    <property type="match status" value="1"/>
</dbReference>
<dbReference type="InterPro" id="IPR008327">
    <property type="entry name" value="Sig_transdc_resp-reg_antiterm"/>
</dbReference>
<dbReference type="PROSITE" id="PS50921">
    <property type="entry name" value="ANTAR"/>
    <property type="match status" value="1"/>
</dbReference>
<organism evidence="2 3">
    <name type="scientific">Tritonibacter aquimaris</name>
    <dbReference type="NCBI Taxonomy" id="2663379"/>
    <lineage>
        <taxon>Bacteria</taxon>
        <taxon>Pseudomonadati</taxon>
        <taxon>Pseudomonadota</taxon>
        <taxon>Alphaproteobacteria</taxon>
        <taxon>Rhodobacterales</taxon>
        <taxon>Paracoccaceae</taxon>
        <taxon>Tritonibacter</taxon>
    </lineage>
</organism>
<proteinExistence type="predicted"/>
<dbReference type="AlphaFoldDB" id="A0A844ANI6"/>
<dbReference type="InterPro" id="IPR005561">
    <property type="entry name" value="ANTAR"/>
</dbReference>
<comment type="caution">
    <text evidence="2">The sequence shown here is derived from an EMBL/GenBank/DDBJ whole genome shotgun (WGS) entry which is preliminary data.</text>
</comment>
<dbReference type="InterPro" id="IPR036388">
    <property type="entry name" value="WH-like_DNA-bd_sf"/>
</dbReference>
<dbReference type="EMBL" id="WIXK01000012">
    <property type="protein sequence ID" value="MQY44185.1"/>
    <property type="molecule type" value="Genomic_DNA"/>
</dbReference>
<protein>
    <submittedName>
        <fullName evidence="2">ANTAR domain-containing protein</fullName>
    </submittedName>
</protein>
<feature type="domain" description="ANTAR" evidence="1">
    <location>
        <begin position="117"/>
        <end position="178"/>
    </location>
</feature>
<name>A0A844ANI6_9RHOB</name>
<dbReference type="InterPro" id="IPR011006">
    <property type="entry name" value="CheY-like_superfamily"/>
</dbReference>